<reference evidence="2 3" key="1">
    <citation type="journal article" date="2019" name="Int. J. Syst. Evol. Microbiol.">
        <title>The Global Catalogue of Microorganisms (GCM) 10K type strain sequencing project: providing services to taxonomists for standard genome sequencing and annotation.</title>
        <authorList>
            <consortium name="The Broad Institute Genomics Platform"/>
            <consortium name="The Broad Institute Genome Sequencing Center for Infectious Disease"/>
            <person name="Wu L."/>
            <person name="Ma J."/>
        </authorList>
    </citation>
    <scope>NUCLEOTIDE SEQUENCE [LARGE SCALE GENOMIC DNA]</scope>
    <source>
        <strain evidence="2 3">JCM 9933</strain>
    </source>
</reference>
<feature type="compositionally biased region" description="Pro residues" evidence="1">
    <location>
        <begin position="36"/>
        <end position="45"/>
    </location>
</feature>
<gene>
    <name evidence="2" type="ORF">GCM10009416_02130</name>
</gene>
<accession>A0ABN1EKH3</accession>
<proteinExistence type="predicted"/>
<dbReference type="Proteomes" id="UP001501588">
    <property type="component" value="Unassembled WGS sequence"/>
</dbReference>
<comment type="caution">
    <text evidence="2">The sequence shown here is derived from an EMBL/GenBank/DDBJ whole genome shotgun (WGS) entry which is preliminary data.</text>
</comment>
<sequence length="45" mass="4782">MAKGQKRSNRELKKPKAAKKPAPVSASPFSREPPKKGPPPARSGS</sequence>
<protein>
    <submittedName>
        <fullName evidence="2">Uncharacterized protein</fullName>
    </submittedName>
</protein>
<dbReference type="EMBL" id="BAAAFZ010000004">
    <property type="protein sequence ID" value="GAA0567671.1"/>
    <property type="molecule type" value="Genomic_DNA"/>
</dbReference>
<keyword evidence="3" id="KW-1185">Reference proteome</keyword>
<evidence type="ECO:0000313" key="3">
    <source>
        <dbReference type="Proteomes" id="UP001501588"/>
    </source>
</evidence>
<name>A0ABN1EKH3_9PROT</name>
<organism evidence="2 3">
    <name type="scientific">Craurococcus roseus</name>
    <dbReference type="NCBI Taxonomy" id="77585"/>
    <lineage>
        <taxon>Bacteria</taxon>
        <taxon>Pseudomonadati</taxon>
        <taxon>Pseudomonadota</taxon>
        <taxon>Alphaproteobacteria</taxon>
        <taxon>Acetobacterales</taxon>
        <taxon>Acetobacteraceae</taxon>
        <taxon>Craurococcus</taxon>
    </lineage>
</organism>
<evidence type="ECO:0000256" key="1">
    <source>
        <dbReference type="SAM" id="MobiDB-lite"/>
    </source>
</evidence>
<evidence type="ECO:0000313" key="2">
    <source>
        <dbReference type="EMBL" id="GAA0567671.1"/>
    </source>
</evidence>
<feature type="region of interest" description="Disordered" evidence="1">
    <location>
        <begin position="1"/>
        <end position="45"/>
    </location>
</feature>